<evidence type="ECO:0000313" key="8">
    <source>
        <dbReference type="Proteomes" id="UP000070483"/>
    </source>
</evidence>
<comment type="similarity">
    <text evidence="1">Belongs to the thiolase-like superfamily. HMG-CoA synthase family.</text>
</comment>
<evidence type="ECO:0000256" key="4">
    <source>
        <dbReference type="PIRSR" id="PIRSR611554-2"/>
    </source>
</evidence>
<dbReference type="STRING" id="157687.HMPREF3180_00652"/>
<dbReference type="SUPFAM" id="SSF53901">
    <property type="entry name" value="Thiolase-like"/>
    <property type="match status" value="2"/>
</dbReference>
<protein>
    <submittedName>
        <fullName evidence="7">Hydroxymethylglutaryl-CoA synthase</fullName>
    </submittedName>
</protein>
<dbReference type="AlphaFoldDB" id="A0A134AM80"/>
<dbReference type="Pfam" id="PF08540">
    <property type="entry name" value="HMG_CoA_synt_C"/>
    <property type="match status" value="1"/>
</dbReference>
<dbReference type="NCBIfam" id="TIGR01835">
    <property type="entry name" value="HMG-CoA-S_prok"/>
    <property type="match status" value="1"/>
</dbReference>
<dbReference type="InterPro" id="IPR011554">
    <property type="entry name" value="HMG_CoA_synthase_prok"/>
</dbReference>
<feature type="active site" description="Acyl-thioester intermediate" evidence="3">
    <location>
        <position position="134"/>
    </location>
</feature>
<feature type="binding site" evidence="4">
    <location>
        <position position="299"/>
    </location>
    <ligand>
        <name>(3S)-3-hydroxy-3-methylglutaryl-CoA</name>
        <dbReference type="ChEBI" id="CHEBI:43074"/>
    </ligand>
</feature>
<evidence type="ECO:0000259" key="6">
    <source>
        <dbReference type="Pfam" id="PF08540"/>
    </source>
</evidence>
<keyword evidence="8" id="KW-1185">Reference proteome</keyword>
<gene>
    <name evidence="7" type="ORF">HMPREF3180_00652</name>
</gene>
<feature type="domain" description="Hydroxymethylglutaryl-coenzyme A synthase N-terminal" evidence="5">
    <location>
        <begin position="25"/>
        <end position="187"/>
    </location>
</feature>
<dbReference type="PATRIC" id="fig|157687.3.peg.652"/>
<keyword evidence="2" id="KW-0808">Transferase</keyword>
<organism evidence="7 8">
    <name type="scientific">Leptotrichia wadei</name>
    <dbReference type="NCBI Taxonomy" id="157687"/>
    <lineage>
        <taxon>Bacteria</taxon>
        <taxon>Fusobacteriati</taxon>
        <taxon>Fusobacteriota</taxon>
        <taxon>Fusobacteriia</taxon>
        <taxon>Fusobacteriales</taxon>
        <taxon>Leptotrichiaceae</taxon>
        <taxon>Leptotrichia</taxon>
    </lineage>
</organism>
<name>A0A134AM80_9FUSO</name>
<proteinExistence type="inferred from homology"/>
<accession>A0A134AM80</accession>
<evidence type="ECO:0000313" key="7">
    <source>
        <dbReference type="EMBL" id="KXB68807.1"/>
    </source>
</evidence>
<dbReference type="Pfam" id="PF01154">
    <property type="entry name" value="HMG_CoA_synt_N"/>
    <property type="match status" value="1"/>
</dbReference>
<feature type="domain" description="Hydroxymethylglutaryl-coenzyme A synthase C-terminal" evidence="6">
    <location>
        <begin position="269"/>
        <end position="414"/>
    </location>
</feature>
<dbReference type="EMBL" id="LSDD01000037">
    <property type="protein sequence ID" value="KXB68807.1"/>
    <property type="molecule type" value="Genomic_DNA"/>
</dbReference>
<dbReference type="InterPro" id="IPR013528">
    <property type="entry name" value="HMG_CoA_synth_N"/>
</dbReference>
<dbReference type="InterPro" id="IPR013746">
    <property type="entry name" value="HMG_CoA_synt_C_dom"/>
</dbReference>
<dbReference type="GO" id="GO:0004421">
    <property type="term" value="F:hydroxymethylglutaryl-CoA synthase activity"/>
    <property type="evidence" value="ECO:0007669"/>
    <property type="project" value="InterPro"/>
</dbReference>
<dbReference type="InterPro" id="IPR016039">
    <property type="entry name" value="Thiolase-like"/>
</dbReference>
<evidence type="ECO:0000256" key="1">
    <source>
        <dbReference type="ARBA" id="ARBA00007061"/>
    </source>
</evidence>
<reference evidence="8" key="1">
    <citation type="submission" date="2016-01" db="EMBL/GenBank/DDBJ databases">
        <authorList>
            <person name="Mitreva M."/>
            <person name="Pepin K.H."/>
            <person name="Mihindukulasuriya K.A."/>
            <person name="Fulton R."/>
            <person name="Fronick C."/>
            <person name="O'Laughlin M."/>
            <person name="Miner T."/>
            <person name="Herter B."/>
            <person name="Rosa B.A."/>
            <person name="Cordes M."/>
            <person name="Tomlinson C."/>
            <person name="Wollam A."/>
            <person name="Palsikar V.B."/>
            <person name="Mardis E.R."/>
            <person name="Wilson R.K."/>
        </authorList>
    </citation>
    <scope>NUCLEOTIDE SEQUENCE [LARGE SCALE GENOMIC DNA]</scope>
    <source>
        <strain evidence="8">KA00185</strain>
    </source>
</reference>
<feature type="active site" description="Proton donor/acceptor" evidence="3">
    <location>
        <position position="102"/>
    </location>
</feature>
<dbReference type="Proteomes" id="UP000070483">
    <property type="component" value="Unassembled WGS sequence"/>
</dbReference>
<evidence type="ECO:0000256" key="3">
    <source>
        <dbReference type="PIRSR" id="PIRSR611554-1"/>
    </source>
</evidence>
<dbReference type="PANTHER" id="PTHR43323">
    <property type="entry name" value="3-HYDROXY-3-METHYLGLUTARYL COENZYME A SYNTHASE"/>
    <property type="match status" value="1"/>
</dbReference>
<feature type="active site" description="Proton donor/acceptor" evidence="3">
    <location>
        <position position="256"/>
    </location>
</feature>
<evidence type="ECO:0000259" key="5">
    <source>
        <dbReference type="Pfam" id="PF01154"/>
    </source>
</evidence>
<comment type="caution">
    <text evidence="7">The sequence shown here is derived from an EMBL/GenBank/DDBJ whole genome shotgun (WGS) entry which is preliminary data.</text>
</comment>
<evidence type="ECO:0000256" key="2">
    <source>
        <dbReference type="ARBA" id="ARBA00022679"/>
    </source>
</evidence>
<sequence length="418" mass="47412">MILSKNIKKKGLNFMKIKEIKEKIKIGIDKIGFAMPKYFLDIRDLALGRNENENKFVKGLMQSEMSISTVTEDIVSLGASAAAQILDEEDKKNIDMVIVGTESGVDQSKASAVFIHHLLNIQPFARCIEIKEACYGATAALSFAKNYIEKNNDASVLVIASDIARYGIDTPGESTQGAGSVAMLIKKDPAIAVINDENVCQTRDIMDFWRPNYSDFPYVDGHFSTKQYLDCLTTTFEEYKKRYSQSLDDFDAFCFHLPFPKLGLKAINSILEKNIEKEIKNDFLEKFHTSIIYGKRVGNIYTGSLYLSLLSLLENCVNLNGGDKIGMYSYGSGAVCEFFNLTLAEGFKNHLRCDRLNDFENRKQLSMEEYENMFFEKIVLDEEGNCDFSNNKFIQESDNSFVLAKIENHKRVYKKLNE</sequence>
<dbReference type="GO" id="GO:0006084">
    <property type="term" value="P:acetyl-CoA metabolic process"/>
    <property type="evidence" value="ECO:0007669"/>
    <property type="project" value="InterPro"/>
</dbReference>
<dbReference type="PANTHER" id="PTHR43323:SF2">
    <property type="entry name" value="HYDROXYMETHYLGLUTARYL-COA SYNTHASE"/>
    <property type="match status" value="1"/>
</dbReference>
<dbReference type="Gene3D" id="3.40.47.10">
    <property type="match status" value="2"/>
</dbReference>
<feature type="binding site" evidence="4">
    <location>
        <position position="166"/>
    </location>
    <ligand>
        <name>(3S)-3-hydroxy-3-methylglutaryl-CoA</name>
        <dbReference type="ChEBI" id="CHEBI:43074"/>
    </ligand>
</feature>
<feature type="binding site" evidence="4">
    <location>
        <position position="265"/>
    </location>
    <ligand>
        <name>(3S)-3-hydroxy-3-methylglutaryl-CoA</name>
        <dbReference type="ChEBI" id="CHEBI:43074"/>
    </ligand>
</feature>
<dbReference type="CDD" id="cd00827">
    <property type="entry name" value="init_cond_enzymes"/>
    <property type="match status" value="1"/>
</dbReference>